<dbReference type="AlphaFoldDB" id="A0A4Y7SDJ4"/>
<dbReference type="OrthoDB" id="3270372at2759"/>
<evidence type="ECO:0000313" key="2">
    <source>
        <dbReference type="Proteomes" id="UP000298030"/>
    </source>
</evidence>
<dbReference type="Proteomes" id="UP000298030">
    <property type="component" value="Unassembled WGS sequence"/>
</dbReference>
<name>A0A4Y7SDJ4_COPMI</name>
<comment type="caution">
    <text evidence="1">The sequence shown here is derived from an EMBL/GenBank/DDBJ whole genome shotgun (WGS) entry which is preliminary data.</text>
</comment>
<reference evidence="1 2" key="1">
    <citation type="journal article" date="2019" name="Nat. Ecol. Evol.">
        <title>Megaphylogeny resolves global patterns of mushroom evolution.</title>
        <authorList>
            <person name="Varga T."/>
            <person name="Krizsan K."/>
            <person name="Foldi C."/>
            <person name="Dima B."/>
            <person name="Sanchez-Garcia M."/>
            <person name="Sanchez-Ramirez S."/>
            <person name="Szollosi G.J."/>
            <person name="Szarkandi J.G."/>
            <person name="Papp V."/>
            <person name="Albert L."/>
            <person name="Andreopoulos W."/>
            <person name="Angelini C."/>
            <person name="Antonin V."/>
            <person name="Barry K.W."/>
            <person name="Bougher N.L."/>
            <person name="Buchanan P."/>
            <person name="Buyck B."/>
            <person name="Bense V."/>
            <person name="Catcheside P."/>
            <person name="Chovatia M."/>
            <person name="Cooper J."/>
            <person name="Damon W."/>
            <person name="Desjardin D."/>
            <person name="Finy P."/>
            <person name="Geml J."/>
            <person name="Haridas S."/>
            <person name="Hughes K."/>
            <person name="Justo A."/>
            <person name="Karasinski D."/>
            <person name="Kautmanova I."/>
            <person name="Kiss B."/>
            <person name="Kocsube S."/>
            <person name="Kotiranta H."/>
            <person name="LaButti K.M."/>
            <person name="Lechner B.E."/>
            <person name="Liimatainen K."/>
            <person name="Lipzen A."/>
            <person name="Lukacs Z."/>
            <person name="Mihaltcheva S."/>
            <person name="Morgado L.N."/>
            <person name="Niskanen T."/>
            <person name="Noordeloos M.E."/>
            <person name="Ohm R.A."/>
            <person name="Ortiz-Santana B."/>
            <person name="Ovrebo C."/>
            <person name="Racz N."/>
            <person name="Riley R."/>
            <person name="Savchenko A."/>
            <person name="Shiryaev A."/>
            <person name="Soop K."/>
            <person name="Spirin V."/>
            <person name="Szebenyi C."/>
            <person name="Tomsovsky M."/>
            <person name="Tulloss R.E."/>
            <person name="Uehling J."/>
            <person name="Grigoriev I.V."/>
            <person name="Vagvolgyi C."/>
            <person name="Papp T."/>
            <person name="Martin F.M."/>
            <person name="Miettinen O."/>
            <person name="Hibbett D.S."/>
            <person name="Nagy L.G."/>
        </authorList>
    </citation>
    <scope>NUCLEOTIDE SEQUENCE [LARGE SCALE GENOMIC DNA]</scope>
    <source>
        <strain evidence="1 2">FP101781</strain>
    </source>
</reference>
<gene>
    <name evidence="1" type="ORF">FA13DRAFT_1820976</name>
</gene>
<organism evidence="1 2">
    <name type="scientific">Coprinellus micaceus</name>
    <name type="common">Glistening ink-cap mushroom</name>
    <name type="synonym">Coprinus micaceus</name>
    <dbReference type="NCBI Taxonomy" id="71717"/>
    <lineage>
        <taxon>Eukaryota</taxon>
        <taxon>Fungi</taxon>
        <taxon>Dikarya</taxon>
        <taxon>Basidiomycota</taxon>
        <taxon>Agaricomycotina</taxon>
        <taxon>Agaricomycetes</taxon>
        <taxon>Agaricomycetidae</taxon>
        <taxon>Agaricales</taxon>
        <taxon>Agaricineae</taxon>
        <taxon>Psathyrellaceae</taxon>
        <taxon>Coprinellus</taxon>
    </lineage>
</organism>
<evidence type="ECO:0000313" key="1">
    <source>
        <dbReference type="EMBL" id="TEB19439.1"/>
    </source>
</evidence>
<keyword evidence="2" id="KW-1185">Reference proteome</keyword>
<proteinExistence type="predicted"/>
<dbReference type="EMBL" id="QPFP01000191">
    <property type="protein sequence ID" value="TEB19439.1"/>
    <property type="molecule type" value="Genomic_DNA"/>
</dbReference>
<sequence>MPVKGPQNVSLKAALKHLTAALLNPNAGNVCAISMGFAALRIEQELERYPPHRPRPIPRRTRLRKCKRGQVAVASRPEDLFPNGLEQSFPGLEGWCLDPHGVLAQGHWEGYVPVEYSIYQLIGQLVAYHEPFAASLLDVTKLPIVIVGPIGYLETAGLLHKAGNLRAFERVLGIVFDFYDSLEEYDFVQFEELMGERGYRCFARTGGWRSTSPFYAAEWKRMHRRVFRWR</sequence>
<accession>A0A4Y7SDJ4</accession>
<protein>
    <submittedName>
        <fullName evidence="1">Uncharacterized protein</fullName>
    </submittedName>
</protein>